<evidence type="ECO:0000259" key="12">
    <source>
        <dbReference type="Pfam" id="PF02463"/>
    </source>
</evidence>
<evidence type="ECO:0000256" key="10">
    <source>
        <dbReference type="SAM" id="Coils"/>
    </source>
</evidence>
<evidence type="ECO:0000256" key="2">
    <source>
        <dbReference type="ARBA" id="ARBA00004286"/>
    </source>
</evidence>
<dbReference type="GO" id="GO:0000724">
    <property type="term" value="P:double-strand break repair via homologous recombination"/>
    <property type="evidence" value="ECO:0007669"/>
    <property type="project" value="TreeGrafter"/>
</dbReference>
<dbReference type="GO" id="GO:0030915">
    <property type="term" value="C:Smc5-Smc6 complex"/>
    <property type="evidence" value="ECO:0007669"/>
    <property type="project" value="TreeGrafter"/>
</dbReference>
<evidence type="ECO:0000256" key="7">
    <source>
        <dbReference type="ARBA" id="ARBA00022840"/>
    </source>
</evidence>
<evidence type="ECO:0000256" key="9">
    <source>
        <dbReference type="ARBA" id="ARBA00023242"/>
    </source>
</evidence>
<reference evidence="13 14" key="1">
    <citation type="submission" date="2023-08" db="EMBL/GenBank/DDBJ databases">
        <authorList>
            <person name="Palmer J.M."/>
        </authorList>
    </citation>
    <scope>NUCLEOTIDE SEQUENCE [LARGE SCALE GENOMIC DNA]</scope>
    <source>
        <strain evidence="13 14">TWF481</strain>
    </source>
</reference>
<keyword evidence="6" id="KW-0547">Nucleotide-binding</keyword>
<feature type="compositionally biased region" description="Polar residues" evidence="11">
    <location>
        <begin position="1"/>
        <end position="20"/>
    </location>
</feature>
<dbReference type="GO" id="GO:0005634">
    <property type="term" value="C:nucleus"/>
    <property type="evidence" value="ECO:0007669"/>
    <property type="project" value="UniProtKB-SubCell"/>
</dbReference>
<evidence type="ECO:0000256" key="4">
    <source>
        <dbReference type="ARBA" id="ARBA00018687"/>
    </source>
</evidence>
<protein>
    <recommendedName>
        <fullName evidence="4">Structural maintenance of chromosomes protein 5</fullName>
    </recommendedName>
</protein>
<feature type="coiled-coil region" evidence="10">
    <location>
        <begin position="914"/>
        <end position="1035"/>
    </location>
</feature>
<organism evidence="13 14">
    <name type="scientific">Arthrobotrys musiformis</name>
    <dbReference type="NCBI Taxonomy" id="47236"/>
    <lineage>
        <taxon>Eukaryota</taxon>
        <taxon>Fungi</taxon>
        <taxon>Dikarya</taxon>
        <taxon>Ascomycota</taxon>
        <taxon>Pezizomycotina</taxon>
        <taxon>Orbiliomycetes</taxon>
        <taxon>Orbiliales</taxon>
        <taxon>Orbiliaceae</taxon>
        <taxon>Arthrobotrys</taxon>
    </lineage>
</organism>
<accession>A0AAV9WUV2</accession>
<keyword evidence="5" id="KW-0158">Chromosome</keyword>
<dbReference type="AlphaFoldDB" id="A0AAV9WUV2"/>
<dbReference type="GO" id="GO:0005524">
    <property type="term" value="F:ATP binding"/>
    <property type="evidence" value="ECO:0007669"/>
    <property type="project" value="UniProtKB-KW"/>
</dbReference>
<dbReference type="GO" id="GO:0003697">
    <property type="term" value="F:single-stranded DNA binding"/>
    <property type="evidence" value="ECO:0007669"/>
    <property type="project" value="TreeGrafter"/>
</dbReference>
<dbReference type="SUPFAM" id="SSF52540">
    <property type="entry name" value="P-loop containing nucleoside triphosphate hydrolases"/>
    <property type="match status" value="1"/>
</dbReference>
<comment type="subcellular location">
    <subcellularLocation>
        <location evidence="2">Chromosome</location>
    </subcellularLocation>
    <subcellularLocation>
        <location evidence="1">Nucleus</location>
    </subcellularLocation>
</comment>
<comment type="caution">
    <text evidence="13">The sequence shown here is derived from an EMBL/GenBank/DDBJ whole genome shotgun (WGS) entry which is preliminary data.</text>
</comment>
<feature type="compositionally biased region" description="Basic and acidic residues" evidence="11">
    <location>
        <begin position="75"/>
        <end position="89"/>
    </location>
</feature>
<evidence type="ECO:0000256" key="6">
    <source>
        <dbReference type="ARBA" id="ARBA00022741"/>
    </source>
</evidence>
<dbReference type="FunFam" id="3.40.50.300:FF:001301">
    <property type="entry name" value="Structural maintenance of chromosomes 5"/>
    <property type="match status" value="1"/>
</dbReference>
<keyword evidence="14" id="KW-1185">Reference proteome</keyword>
<evidence type="ECO:0000256" key="1">
    <source>
        <dbReference type="ARBA" id="ARBA00004123"/>
    </source>
</evidence>
<evidence type="ECO:0000256" key="11">
    <source>
        <dbReference type="SAM" id="MobiDB-lite"/>
    </source>
</evidence>
<dbReference type="Gene3D" id="3.40.50.300">
    <property type="entry name" value="P-loop containing nucleotide triphosphate hydrolases"/>
    <property type="match status" value="2"/>
</dbReference>
<comment type="similarity">
    <text evidence="3">Belongs to the SMC family. SMC5 subfamily.</text>
</comment>
<evidence type="ECO:0000313" key="14">
    <source>
        <dbReference type="Proteomes" id="UP001370758"/>
    </source>
</evidence>
<feature type="region of interest" description="Disordered" evidence="11">
    <location>
        <begin position="1"/>
        <end position="136"/>
    </location>
</feature>
<keyword evidence="8 10" id="KW-0175">Coiled coil</keyword>
<dbReference type="PANTHER" id="PTHR45916:SF1">
    <property type="entry name" value="STRUCTURAL MAINTENANCE OF CHROMOSOMES PROTEIN 5"/>
    <property type="match status" value="1"/>
</dbReference>
<dbReference type="PANTHER" id="PTHR45916">
    <property type="entry name" value="STRUCTURAL MAINTENANCE OF CHROMOSOMES PROTEIN 5"/>
    <property type="match status" value="1"/>
</dbReference>
<evidence type="ECO:0000256" key="5">
    <source>
        <dbReference type="ARBA" id="ARBA00022454"/>
    </source>
</evidence>
<keyword evidence="9" id="KW-0539">Nucleus</keyword>
<gene>
    <name evidence="13" type="primary">SMC5</name>
    <name evidence="13" type="ORF">TWF481_000878</name>
</gene>
<evidence type="ECO:0000256" key="8">
    <source>
        <dbReference type="ARBA" id="ARBA00023054"/>
    </source>
</evidence>
<keyword evidence="7" id="KW-0067">ATP-binding</keyword>
<dbReference type="InterPro" id="IPR003395">
    <property type="entry name" value="RecF/RecN/SMC_N"/>
</dbReference>
<feature type="domain" description="RecF/RecN/SMC N-terminal" evidence="12">
    <location>
        <begin position="158"/>
        <end position="1163"/>
    </location>
</feature>
<dbReference type="InterPro" id="IPR027417">
    <property type="entry name" value="P-loop_NTPase"/>
</dbReference>
<feature type="coiled-coil region" evidence="10">
    <location>
        <begin position="438"/>
        <end position="465"/>
    </location>
</feature>
<evidence type="ECO:0000256" key="3">
    <source>
        <dbReference type="ARBA" id="ARBA00010171"/>
    </source>
</evidence>
<dbReference type="Pfam" id="PF02463">
    <property type="entry name" value="SMC_N"/>
    <property type="match status" value="1"/>
</dbReference>
<sequence length="1209" mass="137852">MPSVVSSQRSPQNSQKSDNGGSEAHDGPPTARASSGGKKPSKLMITSKRLLVEEDQNETPDERPTALSGSKRRKITPDPDTNNKDRHESDEEQSDPGTSDENGSLRDGEDGEEASSNQEVVIPVAEDYDSEDSETGMADSLDKMRKTVEEIPHARGAIVRVYMENFVTYTKVTFEPGPSLNMVIGPNGTGKSTLVCAICLGLGFSPEHLGRAKDIAEFVKNGSDEAIIEIELKGSPTDEINPTIKRMIKRDGSTQYWIDGKERPHKAVKTLMKLLNIQIDNLCQFLPQDRVVEFAALKPVPLLRETERAAAPPEVLEDHDELKRLRSLEVGLEVELESDRQAMATMEGRQKTLERDVARLRERQTIQEHIKLLENCLPFVEYRDIKKSRADLKEHHKACCAQLRQIRQEQEPQTKKIEETEDQLEELKEWILDGKKDLTSIENGLRQERDKVNRLKEEEAKAESDLTVLIDSEKERKANIEKCREQISRHEKFLENDPGEFDAAEFNDKINNVNRQLRASRSELNAGRGSIDPLQARCDEKEAEIKNIEQWVSRMNNITDQRIEALRRSSRESFIVFEWLQKNKNRFKGPVYGPPIVECTVQDPNYQAEIESLFGQGEKFAFTCTSKGDFETMMASVYGDNRNDRGLGLSEVTIKYIERGLEEFPRIASKDEVSSWGFDGLALDFISGPPEVLSMLCNSIALHRVGVSKDKLSTSQHESVKLARKMVKWVAGGITTSIRRRPDYPAAETEMNSHINQAQFFKTARIDQRLIEEKRQLQTQLKSEIDEIGREINIKKSGFRELEDKEASLLREKTALISEKEAMQKAVAKYGRTKTLLRNEQETLADLETSGKGFKGKVTNLEGLALQVNMERVVAAAGLAEHVREYVARYRAVATAELHAIELFSNLQRYKSWNQSFKERLDGKKQECEEIERAEKEISRKATELRDLCRKLIETLSPEQQEEIKKEHSEKSAAQLKDEIQKEEVRLEGIHEGNPHAIRQFEARQKEINELHNKMKTKQSQLDEHQAVIKRTRERWEPRIDQLVGNISEAFSRSFEFIGCAGSVRIRKEGRDGCDFENWAIEILVKFREAETMQVLTAQRQSGGERAVSTVFYLMALQSLARAPFRVVDEINQGMDPRNERLVHKRMVKIACKKHTSQYFLITPKLLVDLDYHERMKILCINSGDWVADNHVQDFQRYIAAARQQAAGV</sequence>
<dbReference type="Proteomes" id="UP001370758">
    <property type="component" value="Unassembled WGS sequence"/>
</dbReference>
<name>A0AAV9WUV2_9PEZI</name>
<proteinExistence type="inferred from homology"/>
<dbReference type="EMBL" id="JAVHJL010000001">
    <property type="protein sequence ID" value="KAK6511981.1"/>
    <property type="molecule type" value="Genomic_DNA"/>
</dbReference>
<evidence type="ECO:0000313" key="13">
    <source>
        <dbReference type="EMBL" id="KAK6511981.1"/>
    </source>
</evidence>